<dbReference type="InterPro" id="IPR019587">
    <property type="entry name" value="Polyketide_cyclase/dehydratase"/>
</dbReference>
<dbReference type="Gene3D" id="3.30.530.20">
    <property type="match status" value="1"/>
</dbReference>
<proteinExistence type="predicted"/>
<dbReference type="Proteomes" id="UP000254978">
    <property type="component" value="Unassembled WGS sequence"/>
</dbReference>
<dbReference type="RefSeq" id="WP_232068060.1">
    <property type="nucleotide sequence ID" value="NZ_AP022600.1"/>
</dbReference>
<evidence type="ECO:0000313" key="1">
    <source>
        <dbReference type="EMBL" id="STZ61202.1"/>
    </source>
</evidence>
<dbReference type="AlphaFoldDB" id="A0A378TK68"/>
<dbReference type="SUPFAM" id="SSF55961">
    <property type="entry name" value="Bet v1-like"/>
    <property type="match status" value="1"/>
</dbReference>
<dbReference type="EMBL" id="UGQT01000001">
    <property type="protein sequence ID" value="STZ61202.1"/>
    <property type="molecule type" value="Genomic_DNA"/>
</dbReference>
<keyword evidence="2" id="KW-1185">Reference proteome</keyword>
<dbReference type="InterPro" id="IPR023393">
    <property type="entry name" value="START-like_dom_sf"/>
</dbReference>
<organism evidence="1 2">
    <name type="scientific">Mycolicibacterium tokaiense</name>
    <dbReference type="NCBI Taxonomy" id="39695"/>
    <lineage>
        <taxon>Bacteria</taxon>
        <taxon>Bacillati</taxon>
        <taxon>Actinomycetota</taxon>
        <taxon>Actinomycetes</taxon>
        <taxon>Mycobacteriales</taxon>
        <taxon>Mycobacteriaceae</taxon>
        <taxon>Mycolicibacterium</taxon>
    </lineage>
</organism>
<evidence type="ECO:0000313" key="2">
    <source>
        <dbReference type="Proteomes" id="UP000254978"/>
    </source>
</evidence>
<accession>A0A378TK68</accession>
<sequence>MVFNTQVADISRSRVVAAGQQAIWDVLADFGAISSWAPLVDHSSLLHADAQPPDQARRVQMGRITVIEKVVAIDAPTTLAYDIEGLPRIIAGLRNSWELAALPTGFTVVTLTTTVAIGPRAPQQLAERVVCRLAARQSEQLLAGLASLWEDRHAR</sequence>
<protein>
    <submittedName>
        <fullName evidence="1">Cyclase</fullName>
    </submittedName>
</protein>
<dbReference type="Pfam" id="PF10604">
    <property type="entry name" value="Polyketide_cyc2"/>
    <property type="match status" value="1"/>
</dbReference>
<gene>
    <name evidence="1" type="ORF">NCTC10821_04751</name>
</gene>
<name>A0A378TK68_9MYCO</name>
<reference evidence="1 2" key="1">
    <citation type="submission" date="2018-06" db="EMBL/GenBank/DDBJ databases">
        <authorList>
            <consortium name="Pathogen Informatics"/>
            <person name="Doyle S."/>
        </authorList>
    </citation>
    <scope>NUCLEOTIDE SEQUENCE [LARGE SCALE GENOMIC DNA]</scope>
    <source>
        <strain evidence="1 2">NCTC10821</strain>
    </source>
</reference>